<sequence length="168" mass="19183">MAKFNFDYAPEYALTYGKAKAGKEMTVILNLGCPDSKQWFLDNQADLFKAVDEGTLLLHLKFWNKDKDDLVNGAVADDFVDYSNPEKALEYVRDVFENQEKLNEQNVEQVPEYLETRYGVTDGPHNTDASDKVIEEAVTNDIFKLPTVIIDDQMYFDDTLKPAAELIK</sequence>
<reference evidence="2 3" key="1">
    <citation type="journal article" date="2015" name="Genome Announc.">
        <title>Genome Sequence of Lactobacillus curieae CCTCC M 2011381T, a Novel Producer of Gamma-aminobutyric Acid.</title>
        <authorList>
            <person name="Wang Y."/>
            <person name="Wang Y."/>
            <person name="Lang C."/>
            <person name="Wei D."/>
            <person name="Xu P."/>
            <person name="Xie J."/>
        </authorList>
    </citation>
    <scope>NUCLEOTIDE SEQUENCE [LARGE SCALE GENOMIC DNA]</scope>
    <source>
        <strain evidence="2 3">CCTCC M 2011381</strain>
    </source>
</reference>
<evidence type="ECO:0000259" key="1">
    <source>
        <dbReference type="Pfam" id="PF13462"/>
    </source>
</evidence>
<dbReference type="eggNOG" id="COG1651">
    <property type="taxonomic scope" value="Bacteria"/>
</dbReference>
<dbReference type="InterPro" id="IPR036249">
    <property type="entry name" value="Thioredoxin-like_sf"/>
</dbReference>
<dbReference type="Gene3D" id="3.40.30.10">
    <property type="entry name" value="Glutaredoxin"/>
    <property type="match status" value="1"/>
</dbReference>
<organism evidence="2 3">
    <name type="scientific">Lentilactobacillus curieae</name>
    <dbReference type="NCBI Taxonomy" id="1138822"/>
    <lineage>
        <taxon>Bacteria</taxon>
        <taxon>Bacillati</taxon>
        <taxon>Bacillota</taxon>
        <taxon>Bacilli</taxon>
        <taxon>Lactobacillales</taxon>
        <taxon>Lactobacillaceae</taxon>
        <taxon>Lentilactobacillus</taxon>
    </lineage>
</organism>
<dbReference type="Pfam" id="PF13462">
    <property type="entry name" value="Thioredoxin_4"/>
    <property type="match status" value="1"/>
</dbReference>
<accession>A0A1S6QIM7</accession>
<feature type="domain" description="Thioredoxin-like fold" evidence="1">
    <location>
        <begin position="14"/>
        <end position="156"/>
    </location>
</feature>
<dbReference type="AlphaFoldDB" id="A0A1S6QIM7"/>
<dbReference type="InterPro" id="IPR012336">
    <property type="entry name" value="Thioredoxin-like_fold"/>
</dbReference>
<dbReference type="KEGG" id="lcu:PL11_005655"/>
<gene>
    <name evidence="2" type="ORF">PL11_005655</name>
</gene>
<dbReference type="RefSeq" id="WP_035167908.1">
    <property type="nucleotide sequence ID" value="NZ_CP018906.1"/>
</dbReference>
<dbReference type="Proteomes" id="UP000030361">
    <property type="component" value="Chromosome"/>
</dbReference>
<evidence type="ECO:0000313" key="2">
    <source>
        <dbReference type="EMBL" id="AQW21453.1"/>
    </source>
</evidence>
<dbReference type="Gene3D" id="1.10.1200.90">
    <property type="entry name" value="DsbA-like domain"/>
    <property type="match status" value="1"/>
</dbReference>
<dbReference type="OrthoDB" id="2296200at2"/>
<dbReference type="EMBL" id="CP018906">
    <property type="protein sequence ID" value="AQW21453.1"/>
    <property type="molecule type" value="Genomic_DNA"/>
</dbReference>
<keyword evidence="3" id="KW-1185">Reference proteome</keyword>
<dbReference type="SUPFAM" id="SSF52833">
    <property type="entry name" value="Thioredoxin-like"/>
    <property type="match status" value="1"/>
</dbReference>
<name>A0A1S6QIM7_9LACO</name>
<proteinExistence type="predicted"/>
<evidence type="ECO:0000313" key="3">
    <source>
        <dbReference type="Proteomes" id="UP000030361"/>
    </source>
</evidence>
<protein>
    <recommendedName>
        <fullName evidence="1">Thioredoxin-like fold domain-containing protein</fullName>
    </recommendedName>
</protein>